<dbReference type="Proteomes" id="UP000251402">
    <property type="component" value="Chromosome"/>
</dbReference>
<evidence type="ECO:0000313" key="3">
    <source>
        <dbReference type="Proteomes" id="UP000251402"/>
    </source>
</evidence>
<dbReference type="RefSeq" id="WP_112568499.1">
    <property type="nucleotide sequence ID" value="NZ_CP043450.1"/>
</dbReference>
<protein>
    <submittedName>
        <fullName evidence="2">Uncharacterized protein</fullName>
    </submittedName>
</protein>
<dbReference type="KEGG" id="mrub:DEO27_024525"/>
<name>A0A5C1I8B1_9SPHI</name>
<evidence type="ECO:0000256" key="1">
    <source>
        <dbReference type="SAM" id="SignalP"/>
    </source>
</evidence>
<gene>
    <name evidence="2" type="ORF">DEO27_024525</name>
</gene>
<proteinExistence type="predicted"/>
<dbReference type="EMBL" id="CP043450">
    <property type="protein sequence ID" value="QEM13041.1"/>
    <property type="molecule type" value="Genomic_DNA"/>
</dbReference>
<feature type="chain" id="PRO_5023081929" evidence="1">
    <location>
        <begin position="25"/>
        <end position="442"/>
    </location>
</feature>
<keyword evidence="3" id="KW-1185">Reference proteome</keyword>
<keyword evidence="1" id="KW-0732">Signal</keyword>
<feature type="signal peptide" evidence="1">
    <location>
        <begin position="1"/>
        <end position="24"/>
    </location>
</feature>
<evidence type="ECO:0000313" key="2">
    <source>
        <dbReference type="EMBL" id="QEM13041.1"/>
    </source>
</evidence>
<accession>A0A5C1I8B1</accession>
<reference evidence="2" key="1">
    <citation type="submission" date="2019-08" db="EMBL/GenBank/DDBJ databases">
        <title>Comparative genome analysis confer to the adaptation heavy metal polluted environment.</title>
        <authorList>
            <person name="Li Y."/>
        </authorList>
    </citation>
    <scope>NUCLEOTIDE SEQUENCE [LARGE SCALE GENOMIC DNA]</scope>
    <source>
        <strain evidence="2">P1</strain>
    </source>
</reference>
<organism evidence="2 3">
    <name type="scientific">Mucilaginibacter rubeus</name>
    <dbReference type="NCBI Taxonomy" id="2027860"/>
    <lineage>
        <taxon>Bacteria</taxon>
        <taxon>Pseudomonadati</taxon>
        <taxon>Bacteroidota</taxon>
        <taxon>Sphingobacteriia</taxon>
        <taxon>Sphingobacteriales</taxon>
        <taxon>Sphingobacteriaceae</taxon>
        <taxon>Mucilaginibacter</taxon>
    </lineage>
</organism>
<dbReference type="OrthoDB" id="1139988at2"/>
<sequence>MTLKATYTLFFFLVFISGTSRCFAQSVFDKDSLIVRGKVVYITPSKNTYSISTNKAFLHSGEENKTLTNDAAYINGDFINRGEFARKYIKAISRQRSIALARNPDMTLLLQFNTAGRVDDVKFIIAKNTSLTPEDLMVIDSMIKSSVQIKLPTSVKHAHKIEPYTYLFNFLRMAAYKTEWVEGIEEDTLHTDWVNNDIKLINQVVALDKSNPQAIVDFFAPPVDSRPRQDTLGFGWTYIYTGKAAGYISVTLEYYTHNGEVVSYALSSQPSNRKTLTNKYDSLLRKALPVDSAGRLYYKFGEDRIFASLSDIAHSAYKNQAIPLQMLQYMSPLSGTLYGHYGGLPISLTSNRTMFNEIIKRLSPDQIVTLMYSINPTSRLTAIEYYYRHPERFKNHKTIDKWIKTVYAEKPKIETIQGCIISDLNAESAVNGFAKWHDPLDD</sequence>
<dbReference type="AlphaFoldDB" id="A0A5C1I8B1"/>